<evidence type="ECO:0000313" key="2">
    <source>
        <dbReference type="Proteomes" id="UP000093111"/>
    </source>
</evidence>
<keyword evidence="2" id="KW-1185">Reference proteome</keyword>
<dbReference type="Pfam" id="PF13618">
    <property type="entry name" value="Gluconate_2-dh3"/>
    <property type="match status" value="1"/>
</dbReference>
<reference evidence="1 2" key="1">
    <citation type="journal article" date="2016" name="Syst. Appl. Microbiol.">
        <title>Pararhizobium polonicum sp. nov. isolated from tumors on stone fruit rootstocks.</title>
        <authorList>
            <person name="Pulawska J."/>
            <person name="Kuzmanovic N."/>
            <person name="Willems A."/>
            <person name="Pothier J.F."/>
        </authorList>
    </citation>
    <scope>NUCLEOTIDE SEQUENCE [LARGE SCALE GENOMIC DNA]</scope>
    <source>
        <strain evidence="1 2">F5.1</strain>
    </source>
</reference>
<gene>
    <name evidence="1" type="ORF">ADU59_21655</name>
</gene>
<accession>A0A1C7NWR5</accession>
<dbReference type="OrthoDB" id="6385145at2"/>
<dbReference type="InterPro" id="IPR027056">
    <property type="entry name" value="Gluconate_2DH_su3"/>
</dbReference>
<name>A0A1C7NWR5_9HYPH</name>
<dbReference type="AlphaFoldDB" id="A0A1C7NWR5"/>
<dbReference type="RefSeq" id="WP_068956414.1">
    <property type="nucleotide sequence ID" value="NZ_LGLV01000014.1"/>
</dbReference>
<dbReference type="PATRIC" id="fig|1612624.7.peg.1988"/>
<dbReference type="Proteomes" id="UP000093111">
    <property type="component" value="Unassembled WGS sequence"/>
</dbReference>
<evidence type="ECO:0000313" key="1">
    <source>
        <dbReference type="EMBL" id="OBZ93458.1"/>
    </source>
</evidence>
<protein>
    <submittedName>
        <fullName evidence="1">Twin-arginine translocation pathway signal</fullName>
    </submittedName>
</protein>
<comment type="caution">
    <text evidence="1">The sequence shown here is derived from an EMBL/GenBank/DDBJ whole genome shotgun (WGS) entry which is preliminary data.</text>
</comment>
<organism evidence="1 2">
    <name type="scientific">Pararhizobium polonicum</name>
    <dbReference type="NCBI Taxonomy" id="1612624"/>
    <lineage>
        <taxon>Bacteria</taxon>
        <taxon>Pseudomonadati</taxon>
        <taxon>Pseudomonadota</taxon>
        <taxon>Alphaproteobacteria</taxon>
        <taxon>Hyphomicrobiales</taxon>
        <taxon>Rhizobiaceae</taxon>
        <taxon>Rhizobium/Agrobacterium group</taxon>
        <taxon>Pararhizobium</taxon>
    </lineage>
</organism>
<sequence>MNRRDLLKLIAASTGMSLIGGGVISAQEPANKTADVNAAFSPADIQKLDEVAETIIPRTDTAGAKDAAVGAFMAVFVADCYTPEQREIFLSALPDIERRSQEGYKKELLQLTPEERHELVVALDKEARASATTDKPHYFTMIKQLTLMGFFTSKIGATEVLAYDEIPGGFEACVPYVKGKPAWATT</sequence>
<dbReference type="STRING" id="1612624.ADU59_21655"/>
<proteinExistence type="predicted"/>
<dbReference type="EMBL" id="LGLV01000014">
    <property type="protein sequence ID" value="OBZ93458.1"/>
    <property type="molecule type" value="Genomic_DNA"/>
</dbReference>